<keyword evidence="3" id="KW-0812">Transmembrane</keyword>
<dbReference type="InterPro" id="IPR001507">
    <property type="entry name" value="ZP_dom"/>
</dbReference>
<dbReference type="Pfam" id="PF23344">
    <property type="entry name" value="ZP-N"/>
    <property type="match status" value="1"/>
</dbReference>
<feature type="transmembrane region" description="Helical" evidence="3">
    <location>
        <begin position="101"/>
        <end position="121"/>
    </location>
</feature>
<evidence type="ECO:0000259" key="4">
    <source>
        <dbReference type="PROSITE" id="PS51034"/>
    </source>
</evidence>
<dbReference type="PROSITE" id="PS51034">
    <property type="entry name" value="ZP_2"/>
    <property type="match status" value="1"/>
</dbReference>
<reference evidence="5" key="4">
    <citation type="submission" date="2025-09" db="UniProtKB">
        <authorList>
            <consortium name="Ensembl"/>
        </authorList>
    </citation>
    <scope>IDENTIFICATION</scope>
    <source>
        <strain evidence="5">HNI</strain>
    </source>
</reference>
<evidence type="ECO:0000256" key="3">
    <source>
        <dbReference type="SAM" id="Phobius"/>
    </source>
</evidence>
<feature type="transmembrane region" description="Helical" evidence="3">
    <location>
        <begin position="470"/>
        <end position="492"/>
    </location>
</feature>
<dbReference type="InterPro" id="IPR042235">
    <property type="entry name" value="ZP-C_dom"/>
</dbReference>
<reference evidence="5" key="3">
    <citation type="submission" date="2025-08" db="UniProtKB">
        <authorList>
            <consortium name="Ensembl"/>
        </authorList>
    </citation>
    <scope>IDENTIFICATION</scope>
    <source>
        <strain evidence="5">HNI</strain>
    </source>
</reference>
<reference evidence="5 6" key="2">
    <citation type="submission" date="2017-04" db="EMBL/GenBank/DDBJ databases">
        <title>CpG methylation of centromeres and impact of large insertions on vertebrate speciation.</title>
        <authorList>
            <person name="Ichikawa K."/>
            <person name="Yoshimura J."/>
            <person name="Morishita S."/>
        </authorList>
    </citation>
    <scope>NUCLEOTIDE SEQUENCE</scope>
    <source>
        <strain evidence="5 6">HNI</strain>
    </source>
</reference>
<keyword evidence="3" id="KW-1133">Transmembrane helix</keyword>
<dbReference type="InterPro" id="IPR055356">
    <property type="entry name" value="ZP-N"/>
</dbReference>
<accession>A0A3P9LJZ6</accession>
<dbReference type="PANTHER" id="PTHR14002">
    <property type="entry name" value="ENDOGLIN/TGF-BETA RECEPTOR TYPE III"/>
    <property type="match status" value="1"/>
</dbReference>
<name>A0A3P9LJZ6_ORYLA</name>
<dbReference type="Ensembl" id="ENSORLT00020030613.1">
    <property type="protein sequence ID" value="ENSORLP00020021050.1"/>
    <property type="gene ID" value="ENSORLG00020022110.1"/>
</dbReference>
<organism evidence="5 6">
    <name type="scientific">Oryzias latipes</name>
    <name type="common">Japanese rice fish</name>
    <name type="synonym">Japanese killifish</name>
    <dbReference type="NCBI Taxonomy" id="8090"/>
    <lineage>
        <taxon>Eukaryota</taxon>
        <taxon>Metazoa</taxon>
        <taxon>Chordata</taxon>
        <taxon>Craniata</taxon>
        <taxon>Vertebrata</taxon>
        <taxon>Euteleostomi</taxon>
        <taxon>Actinopterygii</taxon>
        <taxon>Neopterygii</taxon>
        <taxon>Teleostei</taxon>
        <taxon>Neoteleostei</taxon>
        <taxon>Acanthomorphata</taxon>
        <taxon>Ovalentaria</taxon>
        <taxon>Atherinomorphae</taxon>
        <taxon>Beloniformes</taxon>
        <taxon>Adrianichthyidae</taxon>
        <taxon>Oryziinae</taxon>
        <taxon>Oryzias</taxon>
    </lineage>
</organism>
<keyword evidence="3" id="KW-0472">Membrane</keyword>
<sequence length="498" mass="55228">MVLGVLCAIKAVTVNCVCCKQMLRCHQGKTYIKPTLFVAGNAIKGNTFLPPKCTGIFLFIYKIFLFMTVEFFYLHFLEIWSKPCILLPAATRKIRPHPSSMTFSFCVPLLAVLLQPALSLYNCSAQYERNPINSDMVVKCGPSIITLEINLCTAQWAGFNNTNLALNGNHNNTKCMGIVDTSVDPPVVRYQLPVNDTQNNPCRQSLQIVDEKPDAAGPFSGFSSIQSVIITGYIDTPRADQGIISYSTDLYYHFSCRYPLEYLINNTEIVASSVSVATSENNGTFIDSLKMAVFNDSDFSYPLIPPPAGLMLRTKVYVEVKAINLTGNFNLLLDHCFATPSLYNMSQTEQYNFFTGCTVEQRTSVMVNGISNVARFNFEAFRFVQHRDLAKSTIYLHCILRLCEPTKCLDLLSNCNRRRKRSVSPFGQETRDSATVTVGPLYTAQEDTPISAGYANNVASGKENVNTTGLVVGVVFGSAAAVMMVLGGWFALKKFYLI</sequence>
<dbReference type="SMART" id="SM00241">
    <property type="entry name" value="ZP"/>
    <property type="match status" value="1"/>
</dbReference>
<feature type="domain" description="ZP" evidence="4">
    <location>
        <begin position="139"/>
        <end position="422"/>
    </location>
</feature>
<dbReference type="Gene3D" id="2.60.40.4100">
    <property type="entry name" value="Zona pellucida, ZP-C domain"/>
    <property type="match status" value="1"/>
</dbReference>
<protein>
    <submittedName>
        <fullName evidence="5">Si:dkey-103g5.3</fullName>
    </submittedName>
</protein>
<dbReference type="Proteomes" id="UP000265180">
    <property type="component" value="Chromosome 13"/>
</dbReference>
<evidence type="ECO:0000256" key="1">
    <source>
        <dbReference type="ARBA" id="ARBA00022729"/>
    </source>
</evidence>
<dbReference type="AlphaFoldDB" id="A0A3P9LJZ6"/>
<keyword evidence="2" id="KW-1015">Disulfide bond</keyword>
<evidence type="ECO:0000313" key="6">
    <source>
        <dbReference type="Proteomes" id="UP000265180"/>
    </source>
</evidence>
<feature type="transmembrane region" description="Helical" evidence="3">
    <location>
        <begin position="56"/>
        <end position="80"/>
    </location>
</feature>
<keyword evidence="1" id="KW-0732">Signal</keyword>
<proteinExistence type="predicted"/>
<dbReference type="Pfam" id="PF00100">
    <property type="entry name" value="Zona_pellucida"/>
    <property type="match status" value="1"/>
</dbReference>
<dbReference type="InterPro" id="IPR055355">
    <property type="entry name" value="ZP-C"/>
</dbReference>
<dbReference type="PANTHER" id="PTHR14002:SF14">
    <property type="entry name" value="SI:DKEY-103G5.3"/>
    <property type="match status" value="1"/>
</dbReference>
<evidence type="ECO:0000313" key="5">
    <source>
        <dbReference type="Ensembl" id="ENSORLP00020021050.1"/>
    </source>
</evidence>
<evidence type="ECO:0000256" key="2">
    <source>
        <dbReference type="ARBA" id="ARBA00023157"/>
    </source>
</evidence>
<reference key="1">
    <citation type="journal article" date="2007" name="Nature">
        <title>The medaka draft genome and insights into vertebrate genome evolution.</title>
        <authorList>
            <person name="Kasahara M."/>
            <person name="Naruse K."/>
            <person name="Sasaki S."/>
            <person name="Nakatani Y."/>
            <person name="Qu W."/>
            <person name="Ahsan B."/>
            <person name="Yamada T."/>
            <person name="Nagayasu Y."/>
            <person name="Doi K."/>
            <person name="Kasai Y."/>
            <person name="Jindo T."/>
            <person name="Kobayashi D."/>
            <person name="Shimada A."/>
            <person name="Toyoda A."/>
            <person name="Kuroki Y."/>
            <person name="Fujiyama A."/>
            <person name="Sasaki T."/>
            <person name="Shimizu A."/>
            <person name="Asakawa S."/>
            <person name="Shimizu N."/>
            <person name="Hashimoto S."/>
            <person name="Yang J."/>
            <person name="Lee Y."/>
            <person name="Matsushima K."/>
            <person name="Sugano S."/>
            <person name="Sakaizumi M."/>
            <person name="Narita T."/>
            <person name="Ohishi K."/>
            <person name="Haga S."/>
            <person name="Ohta F."/>
            <person name="Nomoto H."/>
            <person name="Nogata K."/>
            <person name="Morishita T."/>
            <person name="Endo T."/>
            <person name="Shin-I T."/>
            <person name="Takeda H."/>
            <person name="Morishita S."/>
            <person name="Kohara Y."/>
        </authorList>
    </citation>
    <scope>NUCLEOTIDE SEQUENCE [LARGE SCALE GENOMIC DNA]</scope>
    <source>
        <strain>Hd-rR</strain>
    </source>
</reference>